<protein>
    <recommendedName>
        <fullName evidence="2">DUF6533 domain-containing protein</fullName>
    </recommendedName>
</protein>
<proteinExistence type="predicted"/>
<feature type="transmembrane region" description="Helical" evidence="1">
    <location>
        <begin position="62"/>
        <end position="83"/>
    </location>
</feature>
<gene>
    <name evidence="3" type="ORF">FOMPIDRAFT_1020464</name>
</gene>
<organism evidence="3 4">
    <name type="scientific">Fomitopsis schrenkii</name>
    <name type="common">Brown rot fungus</name>
    <dbReference type="NCBI Taxonomy" id="2126942"/>
    <lineage>
        <taxon>Eukaryota</taxon>
        <taxon>Fungi</taxon>
        <taxon>Dikarya</taxon>
        <taxon>Basidiomycota</taxon>
        <taxon>Agaricomycotina</taxon>
        <taxon>Agaricomycetes</taxon>
        <taxon>Polyporales</taxon>
        <taxon>Fomitopsis</taxon>
    </lineage>
</organism>
<keyword evidence="1" id="KW-0812">Transmembrane</keyword>
<evidence type="ECO:0000256" key="1">
    <source>
        <dbReference type="SAM" id="Phobius"/>
    </source>
</evidence>
<dbReference type="AlphaFoldDB" id="S8DLS3"/>
<feature type="transmembrane region" description="Helical" evidence="1">
    <location>
        <begin position="123"/>
        <end position="142"/>
    </location>
</feature>
<reference evidence="3 4" key="1">
    <citation type="journal article" date="2012" name="Science">
        <title>The Paleozoic origin of enzymatic lignin decomposition reconstructed from 31 fungal genomes.</title>
        <authorList>
            <person name="Floudas D."/>
            <person name="Binder M."/>
            <person name="Riley R."/>
            <person name="Barry K."/>
            <person name="Blanchette R.A."/>
            <person name="Henrissat B."/>
            <person name="Martinez A.T."/>
            <person name="Otillar R."/>
            <person name="Spatafora J.W."/>
            <person name="Yadav J.S."/>
            <person name="Aerts A."/>
            <person name="Benoit I."/>
            <person name="Boyd A."/>
            <person name="Carlson A."/>
            <person name="Copeland A."/>
            <person name="Coutinho P.M."/>
            <person name="de Vries R.P."/>
            <person name="Ferreira P."/>
            <person name="Findley K."/>
            <person name="Foster B."/>
            <person name="Gaskell J."/>
            <person name="Glotzer D."/>
            <person name="Gorecki P."/>
            <person name="Heitman J."/>
            <person name="Hesse C."/>
            <person name="Hori C."/>
            <person name="Igarashi K."/>
            <person name="Jurgens J.A."/>
            <person name="Kallen N."/>
            <person name="Kersten P."/>
            <person name="Kohler A."/>
            <person name="Kuees U."/>
            <person name="Kumar T.K.A."/>
            <person name="Kuo A."/>
            <person name="LaButti K."/>
            <person name="Larrondo L.F."/>
            <person name="Lindquist E."/>
            <person name="Ling A."/>
            <person name="Lombard V."/>
            <person name="Lucas S."/>
            <person name="Lundell T."/>
            <person name="Martin R."/>
            <person name="McLaughlin D.J."/>
            <person name="Morgenstern I."/>
            <person name="Morin E."/>
            <person name="Murat C."/>
            <person name="Nagy L.G."/>
            <person name="Nolan M."/>
            <person name="Ohm R.A."/>
            <person name="Patyshakuliyeva A."/>
            <person name="Rokas A."/>
            <person name="Ruiz-Duenas F.J."/>
            <person name="Sabat G."/>
            <person name="Salamov A."/>
            <person name="Samejima M."/>
            <person name="Schmutz J."/>
            <person name="Slot J.C."/>
            <person name="St John F."/>
            <person name="Stenlid J."/>
            <person name="Sun H."/>
            <person name="Sun S."/>
            <person name="Syed K."/>
            <person name="Tsang A."/>
            <person name="Wiebenga A."/>
            <person name="Young D."/>
            <person name="Pisabarro A."/>
            <person name="Eastwood D.C."/>
            <person name="Martin F."/>
            <person name="Cullen D."/>
            <person name="Grigoriev I.V."/>
            <person name="Hibbett D.S."/>
        </authorList>
    </citation>
    <scope>NUCLEOTIDE SEQUENCE</scope>
    <source>
        <strain evidence="4">FP-58527</strain>
    </source>
</reference>
<dbReference type="OrthoDB" id="2804045at2759"/>
<dbReference type="HOGENOM" id="CLU_1061875_0_0_1"/>
<name>S8DLS3_FOMSC</name>
<dbReference type="InterPro" id="IPR045340">
    <property type="entry name" value="DUF6533"/>
</dbReference>
<keyword evidence="1" id="KW-1133">Transmembrane helix</keyword>
<evidence type="ECO:0000259" key="2">
    <source>
        <dbReference type="Pfam" id="PF20151"/>
    </source>
</evidence>
<accession>S8DLS3</accession>
<dbReference type="InParanoid" id="S8DLS3"/>
<feature type="domain" description="DUF6533" evidence="2">
    <location>
        <begin position="31"/>
        <end position="63"/>
    </location>
</feature>
<dbReference type="Pfam" id="PF20151">
    <property type="entry name" value="DUF6533"/>
    <property type="match status" value="1"/>
</dbReference>
<feature type="transmembrane region" description="Helical" evidence="1">
    <location>
        <begin position="217"/>
        <end position="241"/>
    </location>
</feature>
<sequence length="262" mass="29837">MRVTGVQDLQSALQQAPFKGTEIACRVSNNYVLVASFAVYLFDRSLLFGQEANYIWRYRLSIVPALTILLHGATVLNFALLCYEQMVNLDCKRYNVPIRCTLHISWIFDAFYRALPGNIASEVALAVFDSVIALITALRVYAVNNREWRMSCIVFLLSLIRTAYDLLRGALVWHWDEDGDDITTSPRLRRRKHVLNKWLEDAGLTMSFLVLRDDANIIVTGTIYFGLLLIISILDVVIYTADSFQGFQYLRLAFVYASSIAV</sequence>
<evidence type="ECO:0000313" key="4">
    <source>
        <dbReference type="Proteomes" id="UP000015241"/>
    </source>
</evidence>
<keyword evidence="4" id="KW-1185">Reference proteome</keyword>
<dbReference type="Proteomes" id="UP000015241">
    <property type="component" value="Unassembled WGS sequence"/>
</dbReference>
<keyword evidence="1" id="KW-0472">Membrane</keyword>
<dbReference type="EMBL" id="KE504263">
    <property type="protein sequence ID" value="EPS93637.1"/>
    <property type="molecule type" value="Genomic_DNA"/>
</dbReference>
<evidence type="ECO:0000313" key="3">
    <source>
        <dbReference type="EMBL" id="EPS93637.1"/>
    </source>
</evidence>